<organism evidence="2 3">
    <name type="scientific">Paramecium sonneborni</name>
    <dbReference type="NCBI Taxonomy" id="65129"/>
    <lineage>
        <taxon>Eukaryota</taxon>
        <taxon>Sar</taxon>
        <taxon>Alveolata</taxon>
        <taxon>Ciliophora</taxon>
        <taxon>Intramacronucleata</taxon>
        <taxon>Oligohymenophorea</taxon>
        <taxon>Peniculida</taxon>
        <taxon>Parameciidae</taxon>
        <taxon>Paramecium</taxon>
    </lineage>
</organism>
<reference evidence="2" key="1">
    <citation type="submission" date="2021-01" db="EMBL/GenBank/DDBJ databases">
        <authorList>
            <consortium name="Genoscope - CEA"/>
            <person name="William W."/>
        </authorList>
    </citation>
    <scope>NUCLEOTIDE SEQUENCE</scope>
</reference>
<feature type="signal peptide" evidence="1">
    <location>
        <begin position="1"/>
        <end position="21"/>
    </location>
</feature>
<dbReference type="OrthoDB" id="345827at2759"/>
<proteinExistence type="predicted"/>
<keyword evidence="1" id="KW-0732">Signal</keyword>
<protein>
    <recommendedName>
        <fullName evidence="4">Transmembrane protein</fullName>
    </recommendedName>
</protein>
<evidence type="ECO:0008006" key="4">
    <source>
        <dbReference type="Google" id="ProtNLM"/>
    </source>
</evidence>
<dbReference type="Proteomes" id="UP000692954">
    <property type="component" value="Unassembled WGS sequence"/>
</dbReference>
<accession>A0A8S1RRN6</accession>
<gene>
    <name evidence="2" type="ORF">PSON_ATCC_30995.1.T2310006</name>
</gene>
<sequence length="243" mass="29099">MIKGDLFQLTLLLLDTSQVLLKKLFVQQLHNTMMANLHQLRKKSPYLTQLIILRTRIKNQFPEYRKMLADTKICKVVIIMLKKIVLRKNNVTSIHFLWIFYIDFHNCTFRQTQFCIFYIEILLDFVNFICLLIFEINQLEYNIIKYVNMNTSNNLSDLGHVDYILINKVGTLNTSYYKLNNLLFCQLFTLNYDQFQQLCTKNQLKIENPIKFASINVNNEYLIPFKFEKKVILQIYNQVVSYF</sequence>
<dbReference type="AlphaFoldDB" id="A0A8S1RRN6"/>
<evidence type="ECO:0000313" key="2">
    <source>
        <dbReference type="EMBL" id="CAD8129575.1"/>
    </source>
</evidence>
<name>A0A8S1RRN6_9CILI</name>
<keyword evidence="3" id="KW-1185">Reference proteome</keyword>
<evidence type="ECO:0000313" key="3">
    <source>
        <dbReference type="Proteomes" id="UP000692954"/>
    </source>
</evidence>
<feature type="chain" id="PRO_5035731682" description="Transmembrane protein" evidence="1">
    <location>
        <begin position="22"/>
        <end position="243"/>
    </location>
</feature>
<dbReference type="EMBL" id="CAJJDN010000231">
    <property type="protein sequence ID" value="CAD8129575.1"/>
    <property type="molecule type" value="Genomic_DNA"/>
</dbReference>
<comment type="caution">
    <text evidence="2">The sequence shown here is derived from an EMBL/GenBank/DDBJ whole genome shotgun (WGS) entry which is preliminary data.</text>
</comment>
<evidence type="ECO:0000256" key="1">
    <source>
        <dbReference type="SAM" id="SignalP"/>
    </source>
</evidence>